<dbReference type="Pfam" id="PF02826">
    <property type="entry name" value="2-Hacid_dh_C"/>
    <property type="match status" value="1"/>
</dbReference>
<reference evidence="7 8" key="1">
    <citation type="submission" date="2009-04" db="EMBL/GenBank/DDBJ databases">
        <authorList>
            <person name="Sebastian Y."/>
            <person name="Madupu R."/>
            <person name="Durkin A.S."/>
            <person name="Torralba M."/>
            <person name="Methe B."/>
            <person name="Sutton G.G."/>
            <person name="Strausberg R.L."/>
            <person name="Nelson K.E."/>
        </authorList>
    </citation>
    <scope>NUCLEOTIDE SEQUENCE [LARGE SCALE GENOMIC DNA]</scope>
    <source>
        <strain evidence="7 8">60-3</strain>
    </source>
</reference>
<sequence>MSLRIVVDSSIPYMADGMPLGVEAHYLPSGEITAEAVADADALMIRSVTHCDRALLEGSAVRLITSATAGFDHIDTDYCREAGIRWYNAPGCNAASVAQYVLTAIARIALEQGLAPEDITLGIIGTGHTGGRIYQRAKALGMRTLLYDPPLVAAYDEHPDWQSYLEELDSKGLPRPYLAEAMPALRGSYVELETLLSSATIITCHVPLTKGGAYPTYHLVNEAFLRSAQQRPWLINACRGAVVDTAALVRAIDDKAVSGAVIDCWEGEPHIAQALLDRVFIGTPHIAGFSVHGKAQGAVQSLRHLCDFFDLSEERIALAHPRPLAEPTLDLSGCEPWQMPWRAMLHTLDLPAIMRRLVATPDTFEQQRVHYQHPYEPRDYTVRGVPASVRPALATLGFVVSNN</sequence>
<feature type="active site" evidence="5">
    <location>
        <position position="268"/>
    </location>
</feature>
<feature type="binding site" evidence="5">
    <location>
        <position position="68"/>
    </location>
    <ligand>
        <name>substrate</name>
    </ligand>
</feature>
<dbReference type="SUPFAM" id="SSF51735">
    <property type="entry name" value="NAD(P)-binding Rossmann-fold domains"/>
    <property type="match status" value="1"/>
</dbReference>
<keyword evidence="8" id="KW-1185">Reference proteome</keyword>
<dbReference type="OrthoDB" id="1522997at2"/>
<comment type="catalytic activity">
    <reaction evidence="5">
        <text>4-phospho-D-erythronate + NAD(+) = (R)-3-hydroxy-2-oxo-4-phosphooxybutanoate + NADH + H(+)</text>
        <dbReference type="Rhea" id="RHEA:18829"/>
        <dbReference type="ChEBI" id="CHEBI:15378"/>
        <dbReference type="ChEBI" id="CHEBI:57540"/>
        <dbReference type="ChEBI" id="CHEBI:57945"/>
        <dbReference type="ChEBI" id="CHEBI:58538"/>
        <dbReference type="ChEBI" id="CHEBI:58766"/>
        <dbReference type="EC" id="1.1.1.290"/>
    </reaction>
</comment>
<dbReference type="RefSeq" id="WP_007364767.1">
    <property type="nucleotide sequence ID" value="NZ_ACLR01000059.1"/>
</dbReference>
<dbReference type="GO" id="GO:0005737">
    <property type="term" value="C:cytoplasm"/>
    <property type="evidence" value="ECO:0007669"/>
    <property type="project" value="UniProtKB-SubCell"/>
</dbReference>
<evidence type="ECO:0000259" key="6">
    <source>
        <dbReference type="Pfam" id="PF02826"/>
    </source>
</evidence>
<name>C2MA15_9PORP</name>
<dbReference type="STRING" id="596327.PORUE0001_1645"/>
<dbReference type="Gene3D" id="3.40.50.720">
    <property type="entry name" value="NAD(P)-binding Rossmann-like Domain"/>
    <property type="match status" value="2"/>
</dbReference>
<evidence type="ECO:0000313" key="7">
    <source>
        <dbReference type="EMBL" id="EEK17481.1"/>
    </source>
</evidence>
<evidence type="ECO:0000256" key="4">
    <source>
        <dbReference type="ARBA" id="ARBA00023096"/>
    </source>
</evidence>
<dbReference type="PANTHER" id="PTHR42938:SF9">
    <property type="entry name" value="FORMATE DEHYDROGENASE 1"/>
    <property type="match status" value="1"/>
</dbReference>
<evidence type="ECO:0000256" key="1">
    <source>
        <dbReference type="ARBA" id="ARBA00022490"/>
    </source>
</evidence>
<comment type="function">
    <text evidence="5">Catalyzes the oxidation of erythronate-4-phosphate to 3-hydroxy-2-oxo-4-phosphonooxybutanoate.</text>
</comment>
<evidence type="ECO:0000256" key="2">
    <source>
        <dbReference type="ARBA" id="ARBA00023002"/>
    </source>
</evidence>
<dbReference type="InterPro" id="IPR006140">
    <property type="entry name" value="D-isomer_DH_NAD-bd"/>
</dbReference>
<feature type="binding site" evidence="5">
    <location>
        <position position="263"/>
    </location>
    <ligand>
        <name>NAD(+)</name>
        <dbReference type="ChEBI" id="CHEBI:57540"/>
    </ligand>
</feature>
<keyword evidence="2 5" id="KW-0560">Oxidoreductase</keyword>
<dbReference type="HAMAP" id="MF_01825">
    <property type="entry name" value="PdxB"/>
    <property type="match status" value="1"/>
</dbReference>
<feature type="domain" description="D-isomer specific 2-hydroxyacid dehydrogenase NAD-binding" evidence="6">
    <location>
        <begin position="186"/>
        <end position="287"/>
    </location>
</feature>
<keyword evidence="3 5" id="KW-0520">NAD</keyword>
<dbReference type="Proteomes" id="UP000003303">
    <property type="component" value="Unassembled WGS sequence"/>
</dbReference>
<organism evidence="7 8">
    <name type="scientific">Porphyromonas uenonis 60-3</name>
    <dbReference type="NCBI Taxonomy" id="596327"/>
    <lineage>
        <taxon>Bacteria</taxon>
        <taxon>Pseudomonadati</taxon>
        <taxon>Bacteroidota</taxon>
        <taxon>Bacteroidia</taxon>
        <taxon>Bacteroidales</taxon>
        <taxon>Porphyromonadaceae</taxon>
        <taxon>Porphyromonas</taxon>
    </lineage>
</organism>
<dbReference type="GO" id="GO:0051287">
    <property type="term" value="F:NAD binding"/>
    <property type="evidence" value="ECO:0007669"/>
    <property type="project" value="InterPro"/>
</dbReference>
<dbReference type="UniPathway" id="UPA00244">
    <property type="reaction ID" value="UER00310"/>
</dbReference>
<dbReference type="GO" id="GO:0008615">
    <property type="term" value="P:pyridoxine biosynthetic process"/>
    <property type="evidence" value="ECO:0007669"/>
    <property type="project" value="UniProtKB-UniRule"/>
</dbReference>
<feature type="active site" description="Proton donor" evidence="5">
    <location>
        <position position="285"/>
    </location>
</feature>
<keyword evidence="4 5" id="KW-0664">Pyridoxine biosynthesis</keyword>
<comment type="subcellular location">
    <subcellularLocation>
        <location evidence="5">Cytoplasm</location>
    </subcellularLocation>
</comment>
<accession>C2MA15</accession>
<dbReference type="AlphaFoldDB" id="C2MA15"/>
<feature type="binding site" evidence="5">
    <location>
        <position position="148"/>
    </location>
    <ligand>
        <name>NAD(+)</name>
        <dbReference type="ChEBI" id="CHEBI:57540"/>
    </ligand>
</feature>
<dbReference type="PANTHER" id="PTHR42938">
    <property type="entry name" value="FORMATE DEHYDROGENASE 1"/>
    <property type="match status" value="1"/>
</dbReference>
<dbReference type="CDD" id="cd12158">
    <property type="entry name" value="ErythrP_dh"/>
    <property type="match status" value="1"/>
</dbReference>
<comment type="caution">
    <text evidence="7">The sequence shown here is derived from an EMBL/GenBank/DDBJ whole genome shotgun (WGS) entry which is preliminary data.</text>
</comment>
<dbReference type="eggNOG" id="COG0111">
    <property type="taxonomic scope" value="Bacteria"/>
</dbReference>
<dbReference type="InterPro" id="IPR020921">
    <property type="entry name" value="Erythronate-4-P_DHase"/>
</dbReference>
<gene>
    <name evidence="5" type="primary">pdxB</name>
    <name evidence="7" type="ORF">PORUE0001_1645</name>
</gene>
<dbReference type="EMBL" id="ACLR01000059">
    <property type="protein sequence ID" value="EEK17481.1"/>
    <property type="molecule type" value="Genomic_DNA"/>
</dbReference>
<evidence type="ECO:0000256" key="5">
    <source>
        <dbReference type="HAMAP-Rule" id="MF_01825"/>
    </source>
</evidence>
<evidence type="ECO:0000313" key="8">
    <source>
        <dbReference type="Proteomes" id="UP000003303"/>
    </source>
</evidence>
<keyword evidence="1 5" id="KW-0963">Cytoplasm</keyword>
<comment type="pathway">
    <text evidence="5">Cofactor biosynthesis; pyridoxine 5'-phosphate biosynthesis; pyridoxine 5'-phosphate from D-erythrose 4-phosphate: step 2/5.</text>
</comment>
<comment type="subunit">
    <text evidence="5">Homodimer.</text>
</comment>
<comment type="caution">
    <text evidence="5">Lacks conserved residue(s) required for the propagation of feature annotation.</text>
</comment>
<dbReference type="EC" id="1.1.1.290" evidence="5"/>
<proteinExistence type="inferred from homology"/>
<feature type="binding site" evidence="5">
    <location>
        <position position="47"/>
    </location>
    <ligand>
        <name>substrate</name>
    </ligand>
</feature>
<feature type="binding site" evidence="5">
    <location>
        <position position="288"/>
    </location>
    <ligand>
        <name>NAD(+)</name>
        <dbReference type="ChEBI" id="CHEBI:57540"/>
    </ligand>
</feature>
<comment type="similarity">
    <text evidence="5">Belongs to the D-isomer specific 2-hydroxyacid dehydrogenase family. PdxB subfamily.</text>
</comment>
<protein>
    <recommendedName>
        <fullName evidence="5">Erythronate-4-phosphate dehydrogenase</fullName>
        <ecNumber evidence="5">1.1.1.290</ecNumber>
    </recommendedName>
</protein>
<dbReference type="GO" id="GO:0033711">
    <property type="term" value="F:4-phosphoerythronate dehydrogenase activity"/>
    <property type="evidence" value="ECO:0007669"/>
    <property type="project" value="UniProtKB-EC"/>
</dbReference>
<evidence type="ECO:0000256" key="3">
    <source>
        <dbReference type="ARBA" id="ARBA00023027"/>
    </source>
</evidence>
<dbReference type="InterPro" id="IPR036291">
    <property type="entry name" value="NAD(P)-bd_dom_sf"/>
</dbReference>
<dbReference type="SUPFAM" id="SSF52283">
    <property type="entry name" value="Formate/glycerate dehydrogenase catalytic domain-like"/>
    <property type="match status" value="1"/>
</dbReference>
<feature type="active site" evidence="5">
    <location>
        <position position="239"/>
    </location>
</feature>